<gene>
    <name evidence="2" type="ORF">LTR78_010036</name>
</gene>
<keyword evidence="1" id="KW-0472">Membrane</keyword>
<dbReference type="Proteomes" id="UP001274830">
    <property type="component" value="Unassembled WGS sequence"/>
</dbReference>
<name>A0AAE0TSS7_9PEZI</name>
<evidence type="ECO:0000313" key="3">
    <source>
        <dbReference type="Proteomes" id="UP001274830"/>
    </source>
</evidence>
<accession>A0AAE0TSS7</accession>
<proteinExistence type="predicted"/>
<sequence length="228" mass="24816">MASTNNPTTTFGASIIPTQSHTQYAADDALLPPQTLDSPVLTPAASNEDIASEYNASGKPIPIHSPFYTHLPASFERVQTTHSRQTSKANISTSEKDLEAGLTPVTTHAASRNDENNPFTSRVSLEHNKECKMWPSKQTLMLQKTEARRAKHARKFCGGCAAPVRQWWGQFDKRQRLIMKILMAFFVVAAIVGICVGISVAVHGTYYSNSGQQSVQQQHDGKGGSGSS</sequence>
<dbReference type="AlphaFoldDB" id="A0AAE0TSS7"/>
<evidence type="ECO:0000256" key="1">
    <source>
        <dbReference type="SAM" id="Phobius"/>
    </source>
</evidence>
<protein>
    <submittedName>
        <fullName evidence="2">Uncharacterized protein</fullName>
    </submittedName>
</protein>
<reference evidence="2" key="1">
    <citation type="submission" date="2023-07" db="EMBL/GenBank/DDBJ databases">
        <title>Black Yeasts Isolated from many extreme environments.</title>
        <authorList>
            <person name="Coleine C."/>
            <person name="Stajich J.E."/>
            <person name="Selbmann L."/>
        </authorList>
    </citation>
    <scope>NUCLEOTIDE SEQUENCE</scope>
    <source>
        <strain evidence="2">CCFEE 5485</strain>
    </source>
</reference>
<comment type="caution">
    <text evidence="2">The sequence shown here is derived from an EMBL/GenBank/DDBJ whole genome shotgun (WGS) entry which is preliminary data.</text>
</comment>
<keyword evidence="3" id="KW-1185">Reference proteome</keyword>
<keyword evidence="1" id="KW-0812">Transmembrane</keyword>
<feature type="transmembrane region" description="Helical" evidence="1">
    <location>
        <begin position="181"/>
        <end position="202"/>
    </location>
</feature>
<keyword evidence="1" id="KW-1133">Transmembrane helix</keyword>
<evidence type="ECO:0000313" key="2">
    <source>
        <dbReference type="EMBL" id="KAK3670096.1"/>
    </source>
</evidence>
<organism evidence="2 3">
    <name type="scientific">Recurvomyces mirabilis</name>
    <dbReference type="NCBI Taxonomy" id="574656"/>
    <lineage>
        <taxon>Eukaryota</taxon>
        <taxon>Fungi</taxon>
        <taxon>Dikarya</taxon>
        <taxon>Ascomycota</taxon>
        <taxon>Pezizomycotina</taxon>
        <taxon>Dothideomycetes</taxon>
        <taxon>Dothideomycetidae</taxon>
        <taxon>Mycosphaerellales</taxon>
        <taxon>Teratosphaeriaceae</taxon>
        <taxon>Recurvomyces</taxon>
    </lineage>
</organism>
<dbReference type="EMBL" id="JAUTXT010000063">
    <property type="protein sequence ID" value="KAK3670096.1"/>
    <property type="molecule type" value="Genomic_DNA"/>
</dbReference>